<dbReference type="Proteomes" id="UP001162131">
    <property type="component" value="Unassembled WGS sequence"/>
</dbReference>
<dbReference type="EMBL" id="CAJZBQ010000017">
    <property type="protein sequence ID" value="CAG9316817.1"/>
    <property type="molecule type" value="Genomic_DNA"/>
</dbReference>
<evidence type="ECO:0000313" key="3">
    <source>
        <dbReference type="Proteomes" id="UP001162131"/>
    </source>
</evidence>
<comment type="caution">
    <text evidence="2">The sequence shown here is derived from an EMBL/GenBank/DDBJ whole genome shotgun (WGS) entry which is preliminary data.</text>
</comment>
<name>A0AAU9ISX4_9CILI</name>
<feature type="compositionally biased region" description="Basic and acidic residues" evidence="1">
    <location>
        <begin position="117"/>
        <end position="131"/>
    </location>
</feature>
<organism evidence="2 3">
    <name type="scientific">Blepharisma stoltei</name>
    <dbReference type="NCBI Taxonomy" id="1481888"/>
    <lineage>
        <taxon>Eukaryota</taxon>
        <taxon>Sar</taxon>
        <taxon>Alveolata</taxon>
        <taxon>Ciliophora</taxon>
        <taxon>Postciliodesmatophora</taxon>
        <taxon>Heterotrichea</taxon>
        <taxon>Heterotrichida</taxon>
        <taxon>Blepharismidae</taxon>
        <taxon>Blepharisma</taxon>
    </lineage>
</organism>
<reference evidence="2" key="1">
    <citation type="submission" date="2021-09" db="EMBL/GenBank/DDBJ databases">
        <authorList>
            <consortium name="AG Swart"/>
            <person name="Singh M."/>
            <person name="Singh A."/>
            <person name="Seah K."/>
            <person name="Emmerich C."/>
        </authorList>
    </citation>
    <scope>NUCLEOTIDE SEQUENCE</scope>
    <source>
        <strain evidence="2">ATCC30299</strain>
    </source>
</reference>
<protein>
    <submittedName>
        <fullName evidence="2">Uncharacterized protein</fullName>
    </submittedName>
</protein>
<gene>
    <name evidence="2" type="ORF">BSTOLATCC_MIC17450</name>
</gene>
<sequence>MSKDNVIGFLTELYELLKTDQSLQIPTEEVFNYTNYTVNKQVILEWKTKVDNAMADLAQRWLQEEVDLEAKIKQWSNTFYEEPEFTEALGKLSEIVEIWKKVLTDALYKDPSVYTMPKEDGPEEKDSKISETEEAEATEEEEKEEKEESDEKGNPED</sequence>
<feature type="region of interest" description="Disordered" evidence="1">
    <location>
        <begin position="111"/>
        <end position="157"/>
    </location>
</feature>
<keyword evidence="3" id="KW-1185">Reference proteome</keyword>
<proteinExistence type="predicted"/>
<accession>A0AAU9ISX4</accession>
<evidence type="ECO:0000313" key="2">
    <source>
        <dbReference type="EMBL" id="CAG9316817.1"/>
    </source>
</evidence>
<evidence type="ECO:0000256" key="1">
    <source>
        <dbReference type="SAM" id="MobiDB-lite"/>
    </source>
</evidence>
<dbReference type="AlphaFoldDB" id="A0AAU9ISX4"/>
<feature type="compositionally biased region" description="Acidic residues" evidence="1">
    <location>
        <begin position="132"/>
        <end position="148"/>
    </location>
</feature>